<reference evidence="8" key="1">
    <citation type="submission" date="2021-02" db="EMBL/GenBank/DDBJ databases">
        <authorList>
            <person name="Dougan E. K."/>
            <person name="Rhodes N."/>
            <person name="Thang M."/>
            <person name="Chan C."/>
        </authorList>
    </citation>
    <scope>NUCLEOTIDE SEQUENCE</scope>
</reference>
<sequence>YYGYRHAPGERGDSDRRLVALADRLGKSFFKRKEVLDIGCNAGLVSLAMAREFSVARVVGMDLDADLIEAAQANYSCEMDNLQGIVEFRREDILSCPLRRGPEETPERFDVVLCLSVTKWVHFAHGDTGIRNLFKRVFKRTRPGGYFILEPQGWGSYKKKRHITRAIRDTVASIELRPEAFAECLVEMGFEQIDTIEPPGPLC</sequence>
<dbReference type="EMBL" id="CAJNIZ010045194">
    <property type="protein sequence ID" value="CAE7713094.1"/>
    <property type="molecule type" value="Genomic_DNA"/>
</dbReference>
<comment type="caution">
    <text evidence="8">The sequence shown here is derived from an EMBL/GenBank/DDBJ whole genome shotgun (WGS) entry which is preliminary data.</text>
</comment>
<feature type="domain" description="Bin3-type SAM" evidence="7">
    <location>
        <begin position="15"/>
        <end position="203"/>
    </location>
</feature>
<name>A0A812X4Q1_SYMPI</name>
<dbReference type="EC" id="2.1.1.-" evidence="6"/>
<dbReference type="InterPro" id="IPR029063">
    <property type="entry name" value="SAM-dependent_MTases_sf"/>
</dbReference>
<dbReference type="GO" id="GO:0008173">
    <property type="term" value="F:RNA methyltransferase activity"/>
    <property type="evidence" value="ECO:0007669"/>
    <property type="project" value="UniProtKB-UniRule"/>
</dbReference>
<keyword evidence="2 6" id="KW-0489">Methyltransferase</keyword>
<dbReference type="InterPro" id="IPR010675">
    <property type="entry name" value="Bin3_C"/>
</dbReference>
<accession>A0A812X4Q1</accession>
<evidence type="ECO:0000256" key="4">
    <source>
        <dbReference type="ARBA" id="ARBA00022691"/>
    </source>
</evidence>
<dbReference type="PROSITE" id="PS51515">
    <property type="entry name" value="BIN3_SAM"/>
    <property type="match status" value="1"/>
</dbReference>
<gene>
    <name evidence="8" type="ORF">SPIL2461_LOCUS20229</name>
</gene>
<keyword evidence="4 5" id="KW-0949">S-adenosyl-L-methionine</keyword>
<keyword evidence="3 6" id="KW-0808">Transferase</keyword>
<feature type="non-terminal residue" evidence="8">
    <location>
        <position position="1"/>
    </location>
</feature>
<dbReference type="GO" id="GO:0032259">
    <property type="term" value="P:methylation"/>
    <property type="evidence" value="ECO:0007669"/>
    <property type="project" value="UniProtKB-KW"/>
</dbReference>
<dbReference type="InterPro" id="IPR024160">
    <property type="entry name" value="BIN3_SAM-bd_dom"/>
</dbReference>
<evidence type="ECO:0000256" key="1">
    <source>
        <dbReference type="ARBA" id="ARBA00008361"/>
    </source>
</evidence>
<dbReference type="Pfam" id="PF05175">
    <property type="entry name" value="MTS"/>
    <property type="match status" value="1"/>
</dbReference>
<dbReference type="AlphaFoldDB" id="A0A812X4Q1"/>
<dbReference type="GO" id="GO:0017069">
    <property type="term" value="F:snRNA binding"/>
    <property type="evidence" value="ECO:0007669"/>
    <property type="project" value="TreeGrafter"/>
</dbReference>
<evidence type="ECO:0000256" key="6">
    <source>
        <dbReference type="RuleBase" id="RU367087"/>
    </source>
</evidence>
<dbReference type="SUPFAM" id="SSF53335">
    <property type="entry name" value="S-adenosyl-L-methionine-dependent methyltransferases"/>
    <property type="match status" value="1"/>
</dbReference>
<organism evidence="8 9">
    <name type="scientific">Symbiodinium pilosum</name>
    <name type="common">Dinoflagellate</name>
    <dbReference type="NCBI Taxonomy" id="2952"/>
    <lineage>
        <taxon>Eukaryota</taxon>
        <taxon>Sar</taxon>
        <taxon>Alveolata</taxon>
        <taxon>Dinophyceae</taxon>
        <taxon>Suessiales</taxon>
        <taxon>Symbiodiniaceae</taxon>
        <taxon>Symbiodinium</taxon>
    </lineage>
</organism>
<evidence type="ECO:0000256" key="3">
    <source>
        <dbReference type="ARBA" id="ARBA00022679"/>
    </source>
</evidence>
<evidence type="ECO:0000259" key="7">
    <source>
        <dbReference type="PROSITE" id="PS51515"/>
    </source>
</evidence>
<evidence type="ECO:0000313" key="8">
    <source>
        <dbReference type="EMBL" id="CAE7713094.1"/>
    </source>
</evidence>
<dbReference type="Proteomes" id="UP000649617">
    <property type="component" value="Unassembled WGS sequence"/>
</dbReference>
<comment type="similarity">
    <text evidence="1 6">Belongs to the methyltransferase superfamily.</text>
</comment>
<protein>
    <recommendedName>
        <fullName evidence="6">RNA methyltransferase</fullName>
        <ecNumber evidence="6">2.1.1.-</ecNumber>
    </recommendedName>
</protein>
<dbReference type="InterPro" id="IPR039772">
    <property type="entry name" value="Bin3-like"/>
</dbReference>
<dbReference type="GO" id="GO:0040031">
    <property type="term" value="P:snRNA modification"/>
    <property type="evidence" value="ECO:0007669"/>
    <property type="project" value="TreeGrafter"/>
</dbReference>
<dbReference type="OrthoDB" id="432683at2759"/>
<feature type="non-terminal residue" evidence="8">
    <location>
        <position position="203"/>
    </location>
</feature>
<evidence type="ECO:0000256" key="5">
    <source>
        <dbReference type="PROSITE-ProRule" id="PRU00848"/>
    </source>
</evidence>
<dbReference type="Pfam" id="PF06859">
    <property type="entry name" value="Bin3"/>
    <property type="match status" value="1"/>
</dbReference>
<proteinExistence type="inferred from homology"/>
<dbReference type="PANTHER" id="PTHR12315">
    <property type="entry name" value="BICOID-INTERACTING PROTEIN RELATED"/>
    <property type="match status" value="1"/>
</dbReference>
<dbReference type="Gene3D" id="3.40.50.150">
    <property type="entry name" value="Vaccinia Virus protein VP39"/>
    <property type="match status" value="1"/>
</dbReference>
<dbReference type="CDD" id="cd02440">
    <property type="entry name" value="AdoMet_MTases"/>
    <property type="match status" value="1"/>
</dbReference>
<dbReference type="InterPro" id="IPR007848">
    <property type="entry name" value="Small_mtfrase_dom"/>
</dbReference>
<evidence type="ECO:0000256" key="2">
    <source>
        <dbReference type="ARBA" id="ARBA00022603"/>
    </source>
</evidence>
<evidence type="ECO:0000313" key="9">
    <source>
        <dbReference type="Proteomes" id="UP000649617"/>
    </source>
</evidence>
<keyword evidence="9" id="KW-1185">Reference proteome</keyword>
<dbReference type="PANTHER" id="PTHR12315:SF0">
    <property type="entry name" value="7SK SNRNA METHYLPHOSPHATE CAPPING ENZYME"/>
    <property type="match status" value="1"/>
</dbReference>
<dbReference type="GO" id="GO:0008171">
    <property type="term" value="F:O-methyltransferase activity"/>
    <property type="evidence" value="ECO:0007669"/>
    <property type="project" value="UniProtKB-UniRule"/>
</dbReference>